<protein>
    <recommendedName>
        <fullName evidence="2">Tail protein</fullName>
    </recommendedName>
</protein>
<gene>
    <name evidence="1" type="ORF">MM415A00866_0013</name>
</gene>
<sequence>MGIADLRKIQIGRESSAGSTTAATEKFIGSLSIEETLGLHRPKDERGSLAGEFRTVLVKEAVDMALEADLTFEQVMWLLMMGVEGNWYADSANPSFAKHDDDGVFTDLTNAIDGSSATSVTIVGLVAAADSIKVCAAAAFRGIRVDIGSTVQAVAATVTVTCSDGSAGWLACTLVNDGTLAGGASMAQDGVIEFTPHASWASEAIDGNTGFWIRLVWSANWTANVKINDLYTIPLACVWTYEPSLTSANTPQSTTIEYGDDVQEHESEYCVASGLEFSGAMDDVCKMKATIFGRNMAAGSFTGSLSDPSTLETAVANKTILSVDVIGGTVGTTPVSNSLIDFNIKIDGGFLPVKHGGSTLYFDAVSEQAKKVTTDLTLVFNTAVEAQRVLYKAGTQQLFQIKSTGSLIAGTTYKTFLVNFAGVYTKFKTHEEANGETIAKISIESQYDSTWAKLFQIVVTNTIAALE</sequence>
<dbReference type="AlphaFoldDB" id="A0A6M3KCJ5"/>
<name>A0A6M3KCJ5_9ZZZZ</name>
<evidence type="ECO:0008006" key="2">
    <source>
        <dbReference type="Google" id="ProtNLM"/>
    </source>
</evidence>
<reference evidence="1" key="1">
    <citation type="submission" date="2020-03" db="EMBL/GenBank/DDBJ databases">
        <title>The deep terrestrial virosphere.</title>
        <authorList>
            <person name="Holmfeldt K."/>
            <person name="Nilsson E."/>
            <person name="Simone D."/>
            <person name="Lopez-Fernandez M."/>
            <person name="Wu X."/>
            <person name="de Brujin I."/>
            <person name="Lundin D."/>
            <person name="Andersson A."/>
            <person name="Bertilsson S."/>
            <person name="Dopson M."/>
        </authorList>
    </citation>
    <scope>NUCLEOTIDE SEQUENCE</scope>
    <source>
        <strain evidence="1">MM415A00866</strain>
    </source>
</reference>
<organism evidence="1">
    <name type="scientific">viral metagenome</name>
    <dbReference type="NCBI Taxonomy" id="1070528"/>
    <lineage>
        <taxon>unclassified sequences</taxon>
        <taxon>metagenomes</taxon>
        <taxon>organismal metagenomes</taxon>
    </lineage>
</organism>
<dbReference type="EMBL" id="MT142386">
    <property type="protein sequence ID" value="QJA79570.1"/>
    <property type="molecule type" value="Genomic_DNA"/>
</dbReference>
<evidence type="ECO:0000313" key="1">
    <source>
        <dbReference type="EMBL" id="QJA79570.1"/>
    </source>
</evidence>
<accession>A0A6M3KCJ5</accession>
<proteinExistence type="predicted"/>